<reference evidence="3 4" key="1">
    <citation type="submission" date="2018-06" db="EMBL/GenBank/DDBJ databases">
        <authorList>
            <consortium name="Pathogen Informatics"/>
            <person name="Doyle S."/>
        </authorList>
    </citation>
    <scope>NUCLEOTIDE SEQUENCE [LARGE SCALE GENOMIC DNA]</scope>
    <source>
        <strain evidence="3 4">NCTC11661</strain>
    </source>
</reference>
<dbReference type="InterPro" id="IPR029069">
    <property type="entry name" value="HotDog_dom_sf"/>
</dbReference>
<dbReference type="Gene3D" id="3.10.129.10">
    <property type="entry name" value="Hotdog Thioesterase"/>
    <property type="match status" value="1"/>
</dbReference>
<dbReference type="AlphaFoldDB" id="A0A376C0X1"/>
<dbReference type="RefSeq" id="WP_002664630.1">
    <property type="nucleotide sequence ID" value="NZ_UFTJ01000002.1"/>
</dbReference>
<evidence type="ECO:0000313" key="3">
    <source>
        <dbReference type="EMBL" id="SSZ55654.1"/>
    </source>
</evidence>
<dbReference type="EMBL" id="UFTJ01000002">
    <property type="protein sequence ID" value="SSZ55654.1"/>
    <property type="molecule type" value="Genomic_DNA"/>
</dbReference>
<dbReference type="GO" id="GO:0047617">
    <property type="term" value="F:fatty acyl-CoA hydrolase activity"/>
    <property type="evidence" value="ECO:0007669"/>
    <property type="project" value="TreeGrafter"/>
</dbReference>
<evidence type="ECO:0000256" key="1">
    <source>
        <dbReference type="ARBA" id="ARBA00005953"/>
    </source>
</evidence>
<dbReference type="CDD" id="cd00586">
    <property type="entry name" value="4HBT"/>
    <property type="match status" value="1"/>
</dbReference>
<accession>A0A376C0X1</accession>
<dbReference type="PANTHER" id="PTHR31793:SF27">
    <property type="entry name" value="NOVEL THIOESTERASE SUPERFAMILY DOMAIN AND SAPOSIN A-TYPE DOMAIN CONTAINING PROTEIN (0610012H03RIK)"/>
    <property type="match status" value="1"/>
</dbReference>
<proteinExistence type="inferred from homology"/>
<dbReference type="Proteomes" id="UP000255515">
    <property type="component" value="Unassembled WGS sequence"/>
</dbReference>
<comment type="similarity">
    <text evidence="1">Belongs to the 4-hydroxybenzoyl-CoA thioesterase family.</text>
</comment>
<protein>
    <submittedName>
        <fullName evidence="3">Acyl-ACP thioesterase</fullName>
    </submittedName>
</protein>
<dbReference type="InterPro" id="IPR050563">
    <property type="entry name" value="4-hydroxybenzoyl-CoA_TE"/>
</dbReference>
<dbReference type="SUPFAM" id="SSF54637">
    <property type="entry name" value="Thioesterase/thiol ester dehydrase-isomerase"/>
    <property type="match status" value="1"/>
</dbReference>
<sequence length="161" mass="19006">MTNNEPSSKVKIRFSDCDPLGHLNNVKYIEYMLNAREDHVVDRYGFTYEEYSKKTGCTWVTIQHEIAYLKELKYNMEVIISSKVIAVTDRISTVELIMKEEKTGKVNAVLWMSVIHFDLKTRRSAVLLPEYQQLFQDSLYEVEEKSFAERVSKFRQYNKSK</sequence>
<gene>
    <name evidence="3" type="ORF">NCTC11661_01047</name>
</gene>
<name>A0A376C0X1_9FLAO</name>
<evidence type="ECO:0000256" key="2">
    <source>
        <dbReference type="ARBA" id="ARBA00022801"/>
    </source>
</evidence>
<keyword evidence="2" id="KW-0378">Hydrolase</keyword>
<evidence type="ECO:0000313" key="4">
    <source>
        <dbReference type="Proteomes" id="UP000255515"/>
    </source>
</evidence>
<organism evidence="3 4">
    <name type="scientific">Bergeyella zoohelcum</name>
    <dbReference type="NCBI Taxonomy" id="1015"/>
    <lineage>
        <taxon>Bacteria</taxon>
        <taxon>Pseudomonadati</taxon>
        <taxon>Bacteroidota</taxon>
        <taxon>Flavobacteriia</taxon>
        <taxon>Flavobacteriales</taxon>
        <taxon>Weeksellaceae</taxon>
        <taxon>Bergeyella</taxon>
    </lineage>
</organism>
<dbReference type="PANTHER" id="PTHR31793">
    <property type="entry name" value="4-HYDROXYBENZOYL-COA THIOESTERASE FAMILY MEMBER"/>
    <property type="match status" value="1"/>
</dbReference>
<dbReference type="Pfam" id="PF13279">
    <property type="entry name" value="4HBT_2"/>
    <property type="match status" value="1"/>
</dbReference>